<gene>
    <name evidence="1" type="ORF">PPL_04811</name>
</gene>
<dbReference type="InParanoid" id="D3B8L8"/>
<sequence>MSQQQHPPFTCWVEFSNKKDELTFENTANYNRLIPVIRGSKQLAVGDGSIDLFSDAAKTIQLDVETPVDRNLQRIYVATTQPLQEAKIDRALFLLEKMSKSSKASYSIEMIHTVLKYEIILLMNGSKNCF</sequence>
<dbReference type="Proteomes" id="UP000001396">
    <property type="component" value="Unassembled WGS sequence"/>
</dbReference>
<name>D3B8L8_HETP5</name>
<reference evidence="1 2" key="1">
    <citation type="journal article" date="2011" name="Genome Res.">
        <title>Phylogeny-wide analysis of social amoeba genomes highlights ancient origins for complex intercellular communication.</title>
        <authorList>
            <person name="Heidel A.J."/>
            <person name="Lawal H.M."/>
            <person name="Felder M."/>
            <person name="Schilde C."/>
            <person name="Helps N.R."/>
            <person name="Tunggal B."/>
            <person name="Rivero F."/>
            <person name="John U."/>
            <person name="Schleicher M."/>
            <person name="Eichinger L."/>
            <person name="Platzer M."/>
            <person name="Noegel A.A."/>
            <person name="Schaap P."/>
            <person name="Gloeckner G."/>
        </authorList>
    </citation>
    <scope>NUCLEOTIDE SEQUENCE [LARGE SCALE GENOMIC DNA]</scope>
    <source>
        <strain evidence="2">ATCC 26659 / Pp 5 / PN500</strain>
    </source>
</reference>
<dbReference type="AlphaFoldDB" id="D3B8L8"/>
<comment type="caution">
    <text evidence="1">The sequence shown here is derived from an EMBL/GenBank/DDBJ whole genome shotgun (WGS) entry which is preliminary data.</text>
</comment>
<keyword evidence="2" id="KW-1185">Reference proteome</keyword>
<evidence type="ECO:0000313" key="2">
    <source>
        <dbReference type="Proteomes" id="UP000001396"/>
    </source>
</evidence>
<evidence type="ECO:0000313" key="1">
    <source>
        <dbReference type="EMBL" id="EFA82386.1"/>
    </source>
</evidence>
<dbReference type="RefSeq" id="XP_020434503.1">
    <property type="nucleotide sequence ID" value="XM_020575708.1"/>
</dbReference>
<dbReference type="GeneID" id="31360298"/>
<organism evidence="1 2">
    <name type="scientific">Heterostelium pallidum (strain ATCC 26659 / Pp 5 / PN500)</name>
    <name type="common">Cellular slime mold</name>
    <name type="synonym">Polysphondylium pallidum</name>
    <dbReference type="NCBI Taxonomy" id="670386"/>
    <lineage>
        <taxon>Eukaryota</taxon>
        <taxon>Amoebozoa</taxon>
        <taxon>Evosea</taxon>
        <taxon>Eumycetozoa</taxon>
        <taxon>Dictyostelia</taxon>
        <taxon>Acytosteliales</taxon>
        <taxon>Acytosteliaceae</taxon>
        <taxon>Heterostelium</taxon>
    </lineage>
</organism>
<proteinExistence type="predicted"/>
<dbReference type="EMBL" id="ADBJ01000020">
    <property type="protein sequence ID" value="EFA82386.1"/>
    <property type="molecule type" value="Genomic_DNA"/>
</dbReference>
<accession>D3B8L8</accession>
<protein>
    <submittedName>
        <fullName evidence="1">Uncharacterized protein</fullName>
    </submittedName>
</protein>